<evidence type="ECO:0000313" key="7">
    <source>
        <dbReference type="EMBL" id="CAK0863842.1"/>
    </source>
</evidence>
<reference evidence="7" key="1">
    <citation type="submission" date="2023-10" db="EMBL/GenBank/DDBJ databases">
        <authorList>
            <person name="Chen Y."/>
            <person name="Shah S."/>
            <person name="Dougan E. K."/>
            <person name="Thang M."/>
            <person name="Chan C."/>
        </authorList>
    </citation>
    <scope>NUCLEOTIDE SEQUENCE [LARGE SCALE GENOMIC DNA]</scope>
</reference>
<dbReference type="Proteomes" id="UP001189429">
    <property type="component" value="Unassembled WGS sequence"/>
</dbReference>
<proteinExistence type="predicted"/>
<feature type="compositionally biased region" description="Pro residues" evidence="6">
    <location>
        <begin position="1964"/>
        <end position="1981"/>
    </location>
</feature>
<dbReference type="Gene3D" id="3.90.120.10">
    <property type="entry name" value="DNA Methylase, subunit A, domain 2"/>
    <property type="match status" value="1"/>
</dbReference>
<sequence length="2112" mass="232660">MLLEGDATTAGRMMQIKTSITERWCSVVGDKLSLWNHVPHKIAFREVRDRALANCVGRVIEAEHKQTKGAVTRNFTYAKPAVARARQRKLQALSTLADPKAMHWLAQHWSDKDHWKRVLAHVSQGDEVPRLTLAQRHEKLRIRHVAKNSTSINVQVFKVIEWSDGPTVTLRAVPGIVRFDLLCLNSAGRLRELMEHFVKWNIGESTRKVDLIPLPAPGAPGMLPILHPEVPDEEIAIAPVGDDAREPNVLTQGARLVAQHLVDMKAFSVCDARVPLLALPDASGRSIPELVETGIVIESESADIGAHAFLTDVAKRPKMYYLCLARSGAIFGRQADLEHIDQYATESYYKCIVYMKNLCSIIAMDVPNTSDSTFKDTFKGMQLYELVDDMDDDGEPELELEEPAPPAALPAVAPLPALMPDLHLPPVVYVEDGVEYKAVFDKFTHLSGHRPTLRLARELPISEPCAGMFSTHVCLREWGINYRPVNVFDMIECYREGDLLQFPLAGLKDCDGLIGGPPCPPWAANGKRKGCRDVCSLVYDRLIEWIVHLASRGQLLFFALENATGILSESSAGHGSQRYVDYVINSFRKHIPFFSVTYHVVDTATLTPQRRKRCWVVGVRKDVLRGQPLPSPLPIERLPKVDLADLLNPSLANLGPDDLDDRLRRNLADYMGVVIFDLERGFGKGWKPNIAYDEAPAFTTKTTKLFVASTTELDLDPFNRMYRRFLAPEERLAMQGHGPDVARFLGEAALVKACGDAFPVPMVGAVIIPVLQAVWDGGIATEGHVSRSRTAEYTKKKDAKKPLTDEDVDVMANINKMAPDEKAAFYRAEKRFNLERKLSLHSRLRIRHRTQKAKQVAKGGSSNGKRSFAGVKGSVERSKVQSLTRDELDLSETFEDFALRQIGFKRCEDEAGAKPLWLEALADPQKQKIKFRGQWLLGKFGGAAMHKAVSDELRNALKLAQMIDSKEGLDEFLTESADLQARREKGIKKDYMVQPDKDQPEVNDYDVEGSVKVDEGTISDRAVMKTITAQIAKMAEDLAEQEKSIIEAAAAKSRSSEQPTPEPSPNRKPKTSVAVAKMGLESAIISLRATIESKVENLKTKFYQEASEELRGILDTEGKQDLKDMTDAFEVKFGSYSAKAEDRKTDIRNLLANLDVSIGAEAIMSKKCEIIVSAKMFCKSQGAEIKTLVTELTTMSTDMKAYGKSARKATENRNKEATKHLHSKNALVDSPGKFASPLTSTFWAHHQCEANQAASGIGIHWDIGQDFMKNGSAVLIPSERTTECVKTIVELACYRSQKAWVKAAMAKTTHHTSAAYIVKDSAKKTVESSIASIVDASVRPGQTRDGCPWLNDLAAVKFWHHTKDLHSISNTPHCMPQVRFALEGEAALAGLPVGAVVADALVAKRTSLMNMSLTDIFNLVQTKGGTAVKLKPGSIVLPPGNFMIVEVALGGAEVHGLCWSLLGSRSLASVCLPILEQLLKGAVSMKKSPHVELQNHLQEITEAAPEDISIDSGSQVSPTHPEDDVSDTAPPADDKVAEDPPQLWTKPPGRLLHIAFHVARPTLAHSSSGCIGAALAIAQQQADLEAENYRRAQGGEQQLSRLVEQVQSSVIDVERMGKRLEADKGLERGARERQLEEREKRTRELEMRLSSETREVEEQRRRVSELVRRMEDSQLEDKAAAAAERERLEAEHRRLLELQQAVRDSDRSSKEALKHAWAQLEDGRRALQQERLAFEGDASARKEEADVQDRHLRQEAERLQMLHQQVEVARQNASRRIRETEATIAGERRSLMTDLEVYEEKRVALAEEAARLAAGRAALEGARASFEDEVKKVGSMASEMQRRSEEVRALHDQTALAYAEVQRLRGALQEERLAQGSEMERLKTLQQMIEQQRLQLLQTENQLCVRGIEDIDMMVTTSATFPADCGPGGAADIAHPEQSCAAAVWQPGGLPGSSAQEGGYHASTPPPQAAAPRRVTPPPVAATPCRAGAAPWPPACGSGSRVELQTLLHRTREESGKLQLFIQEQYRFLRHEVTSAASERVSAAAGGPLGAMGQPAASWGRGDAAGFRALGLQGEGTSGGGSIDEVEHAPAPWLPARLGAASELDGTSGSTA</sequence>
<dbReference type="Pfam" id="PF00145">
    <property type="entry name" value="DNA_methylase"/>
    <property type="match status" value="1"/>
</dbReference>
<evidence type="ECO:0000256" key="4">
    <source>
        <dbReference type="ARBA" id="ARBA00023175"/>
    </source>
</evidence>
<evidence type="ECO:0000256" key="3">
    <source>
        <dbReference type="ARBA" id="ARBA00023054"/>
    </source>
</evidence>
<dbReference type="InterPro" id="IPR001525">
    <property type="entry name" value="C5_MeTfrase"/>
</dbReference>
<accession>A0ABN9UUR6</accession>
<gene>
    <name evidence="7" type="ORF">PCOR1329_LOCUS51880</name>
</gene>
<keyword evidence="8" id="KW-1185">Reference proteome</keyword>
<evidence type="ECO:0000256" key="2">
    <source>
        <dbReference type="ARBA" id="ARBA00022679"/>
    </source>
</evidence>
<keyword evidence="2" id="KW-0808">Transferase</keyword>
<dbReference type="PANTHER" id="PTHR47968">
    <property type="entry name" value="CENTROMERE PROTEIN E"/>
    <property type="match status" value="1"/>
</dbReference>
<keyword evidence="3 5" id="KW-0175">Coiled coil</keyword>
<dbReference type="InterPro" id="IPR027640">
    <property type="entry name" value="Kinesin-like_fam"/>
</dbReference>
<feature type="region of interest" description="Disordered" evidence="6">
    <location>
        <begin position="1947"/>
        <end position="1986"/>
    </location>
</feature>
<evidence type="ECO:0000313" key="8">
    <source>
        <dbReference type="Proteomes" id="UP001189429"/>
    </source>
</evidence>
<evidence type="ECO:0000256" key="6">
    <source>
        <dbReference type="SAM" id="MobiDB-lite"/>
    </source>
</evidence>
<dbReference type="SUPFAM" id="SSF53335">
    <property type="entry name" value="S-adenosyl-L-methionine-dependent methyltransferases"/>
    <property type="match status" value="1"/>
</dbReference>
<dbReference type="InterPro" id="IPR029063">
    <property type="entry name" value="SAM-dependent_MTases_sf"/>
</dbReference>
<protein>
    <recommendedName>
        <fullName evidence="9">DNA (cytosine-5-)-methyltransferase</fullName>
    </recommendedName>
</protein>
<evidence type="ECO:0008006" key="9">
    <source>
        <dbReference type="Google" id="ProtNLM"/>
    </source>
</evidence>
<evidence type="ECO:0000256" key="5">
    <source>
        <dbReference type="SAM" id="Coils"/>
    </source>
</evidence>
<keyword evidence="4" id="KW-0505">Motor protein</keyword>
<feature type="coiled-coil region" evidence="5">
    <location>
        <begin position="1635"/>
        <end position="1701"/>
    </location>
</feature>
<dbReference type="EMBL" id="CAUYUJ010016305">
    <property type="protein sequence ID" value="CAK0863842.1"/>
    <property type="molecule type" value="Genomic_DNA"/>
</dbReference>
<organism evidence="7 8">
    <name type="scientific">Prorocentrum cordatum</name>
    <dbReference type="NCBI Taxonomy" id="2364126"/>
    <lineage>
        <taxon>Eukaryota</taxon>
        <taxon>Sar</taxon>
        <taxon>Alveolata</taxon>
        <taxon>Dinophyceae</taxon>
        <taxon>Prorocentrales</taxon>
        <taxon>Prorocentraceae</taxon>
        <taxon>Prorocentrum</taxon>
    </lineage>
</organism>
<feature type="region of interest" description="Disordered" evidence="6">
    <location>
        <begin position="1503"/>
        <end position="1544"/>
    </location>
</feature>
<feature type="coiled-coil region" evidence="5">
    <location>
        <begin position="1752"/>
        <end position="1808"/>
    </location>
</feature>
<dbReference type="PANTHER" id="PTHR47968:SF75">
    <property type="entry name" value="CENTROMERE-ASSOCIATED PROTEIN E"/>
    <property type="match status" value="1"/>
</dbReference>
<feature type="region of interest" description="Disordered" evidence="6">
    <location>
        <begin position="1050"/>
        <end position="1071"/>
    </location>
</feature>
<feature type="region of interest" description="Disordered" evidence="6">
    <location>
        <begin position="849"/>
        <end position="873"/>
    </location>
</feature>
<name>A0ABN9UUR6_9DINO</name>
<evidence type="ECO:0000256" key="1">
    <source>
        <dbReference type="ARBA" id="ARBA00022603"/>
    </source>
</evidence>
<dbReference type="Gene3D" id="3.40.50.150">
    <property type="entry name" value="Vaccinia Virus protein VP39"/>
    <property type="match status" value="1"/>
</dbReference>
<comment type="caution">
    <text evidence="7">The sequence shown here is derived from an EMBL/GenBank/DDBJ whole genome shotgun (WGS) entry which is preliminary data.</text>
</comment>
<keyword evidence="1" id="KW-0489">Methyltransferase</keyword>